<keyword evidence="2" id="KW-0238">DNA-binding</keyword>
<dbReference type="AlphaFoldDB" id="A0AAE8NG42"/>
<sequence>MTPPDCECNRIRFFVEIVRSVNVDPLSEVLSLLETRDSYFTGLRAGGQWAVAIPPPEGIKFNAVVEGSCWLTVDDAGAPIRLRTGDCFLLASPRAFSLASDPSVTPVPAADVYRNVEHGIAHYGEPANCFLIGGRFSYEEGMPLLLGSLPPVVVVSGDSEQAAVLRWALQRLAHEFGKPSPGASLMVRHLGHMMLVEILRRYVDDGANSDVGWLAGFADSRVSTALVAIHAEPARRWTVDELATCCHVSRSTFALHFKRRLGFGPLEYVLRWRVQLAMRELRRSNASISAIAQMLGYDSDSAFGHAFKRIAGCSPRAYRHDITGGAGG</sequence>
<dbReference type="PRINTS" id="PR00032">
    <property type="entry name" value="HTHARAC"/>
</dbReference>
<evidence type="ECO:0000256" key="1">
    <source>
        <dbReference type="ARBA" id="ARBA00023015"/>
    </source>
</evidence>
<accession>A0AAE8NG42</accession>
<dbReference type="PANTHER" id="PTHR46796">
    <property type="entry name" value="HTH-TYPE TRANSCRIPTIONAL ACTIVATOR RHAS-RELATED"/>
    <property type="match status" value="1"/>
</dbReference>
<reference evidence="5 6" key="1">
    <citation type="submission" date="2018-06" db="EMBL/GenBank/DDBJ databases">
        <authorList>
            <consortium name="Pathogen Informatics"/>
            <person name="Doyle S."/>
        </authorList>
    </citation>
    <scope>NUCLEOTIDE SEQUENCE [LARGE SCALE GENOMIC DNA]</scope>
    <source>
        <strain evidence="5 6">NCTC10661</strain>
    </source>
</reference>
<dbReference type="SMART" id="SM00342">
    <property type="entry name" value="HTH_ARAC"/>
    <property type="match status" value="1"/>
</dbReference>
<keyword evidence="3" id="KW-0804">Transcription</keyword>
<feature type="domain" description="HTH araC/xylS-type" evidence="4">
    <location>
        <begin position="223"/>
        <end position="321"/>
    </location>
</feature>
<dbReference type="InterPro" id="IPR009057">
    <property type="entry name" value="Homeodomain-like_sf"/>
</dbReference>
<comment type="caution">
    <text evidence="5">The sequence shown here is derived from an EMBL/GenBank/DDBJ whole genome shotgun (WGS) entry which is preliminary data.</text>
</comment>
<evidence type="ECO:0000256" key="2">
    <source>
        <dbReference type="ARBA" id="ARBA00023125"/>
    </source>
</evidence>
<dbReference type="Pfam" id="PF12852">
    <property type="entry name" value="Cupin_6"/>
    <property type="match status" value="1"/>
</dbReference>
<dbReference type="PROSITE" id="PS00041">
    <property type="entry name" value="HTH_ARAC_FAMILY_1"/>
    <property type="match status" value="1"/>
</dbReference>
<dbReference type="SUPFAM" id="SSF46689">
    <property type="entry name" value="Homeodomain-like"/>
    <property type="match status" value="2"/>
</dbReference>
<evidence type="ECO:0000256" key="3">
    <source>
        <dbReference type="ARBA" id="ARBA00023163"/>
    </source>
</evidence>
<dbReference type="InterPro" id="IPR050204">
    <property type="entry name" value="AraC_XylS_family_regulators"/>
</dbReference>
<dbReference type="GO" id="GO:0003700">
    <property type="term" value="F:DNA-binding transcription factor activity"/>
    <property type="evidence" value="ECO:0007669"/>
    <property type="project" value="InterPro"/>
</dbReference>
<dbReference type="EMBL" id="UARD01000020">
    <property type="protein sequence ID" value="SPV20403.1"/>
    <property type="molecule type" value="Genomic_DNA"/>
</dbReference>
<evidence type="ECO:0000313" key="5">
    <source>
        <dbReference type="EMBL" id="SPV20403.1"/>
    </source>
</evidence>
<evidence type="ECO:0000313" key="6">
    <source>
        <dbReference type="Proteomes" id="UP000250416"/>
    </source>
</evidence>
<dbReference type="Gene3D" id="1.10.10.60">
    <property type="entry name" value="Homeodomain-like"/>
    <property type="match status" value="2"/>
</dbReference>
<dbReference type="PROSITE" id="PS01124">
    <property type="entry name" value="HTH_ARAC_FAMILY_2"/>
    <property type="match status" value="1"/>
</dbReference>
<dbReference type="InterPro" id="IPR018060">
    <property type="entry name" value="HTH_AraC"/>
</dbReference>
<dbReference type="InterPro" id="IPR020449">
    <property type="entry name" value="Tscrpt_reg_AraC-type_HTH"/>
</dbReference>
<proteinExistence type="predicted"/>
<protein>
    <submittedName>
        <fullName evidence="5">AraC family transcriptional regulator</fullName>
    </submittedName>
</protein>
<gene>
    <name evidence="5" type="primary">ureR_3</name>
    <name evidence="5" type="ORF">NCTC10661_03768</name>
</gene>
<dbReference type="InterPro" id="IPR032783">
    <property type="entry name" value="AraC_lig"/>
</dbReference>
<dbReference type="Pfam" id="PF12833">
    <property type="entry name" value="HTH_18"/>
    <property type="match status" value="1"/>
</dbReference>
<evidence type="ECO:0000259" key="4">
    <source>
        <dbReference type="PROSITE" id="PS01124"/>
    </source>
</evidence>
<dbReference type="GO" id="GO:0043565">
    <property type="term" value="F:sequence-specific DNA binding"/>
    <property type="evidence" value="ECO:0007669"/>
    <property type="project" value="InterPro"/>
</dbReference>
<keyword evidence="1" id="KW-0805">Transcription regulation</keyword>
<organism evidence="5 6">
    <name type="scientific">Burkholderia cepacia</name>
    <name type="common">Pseudomonas cepacia</name>
    <dbReference type="NCBI Taxonomy" id="292"/>
    <lineage>
        <taxon>Bacteria</taxon>
        <taxon>Pseudomonadati</taxon>
        <taxon>Pseudomonadota</taxon>
        <taxon>Betaproteobacteria</taxon>
        <taxon>Burkholderiales</taxon>
        <taxon>Burkholderiaceae</taxon>
        <taxon>Burkholderia</taxon>
        <taxon>Burkholderia cepacia complex</taxon>
    </lineage>
</organism>
<dbReference type="Proteomes" id="UP000250416">
    <property type="component" value="Unassembled WGS sequence"/>
</dbReference>
<name>A0AAE8NG42_BURCE</name>
<dbReference type="InterPro" id="IPR018062">
    <property type="entry name" value="HTH_AraC-typ_CS"/>
</dbReference>
<dbReference type="PANTHER" id="PTHR46796:SF7">
    <property type="entry name" value="ARAC FAMILY TRANSCRIPTIONAL REGULATOR"/>
    <property type="match status" value="1"/>
</dbReference>